<dbReference type="CDD" id="cd17268">
    <property type="entry name" value="RMtype1_S_Ara36733I_TRD1-CR1_like"/>
    <property type="match status" value="1"/>
</dbReference>
<name>A0A133NIJ1_9FUSO</name>
<comment type="similarity">
    <text evidence="1">Belongs to the type-I restriction system S methylase family.</text>
</comment>
<dbReference type="InterPro" id="IPR044946">
    <property type="entry name" value="Restrct_endonuc_typeI_TRD_sf"/>
</dbReference>
<feature type="domain" description="Type I restriction modification DNA specificity" evidence="4">
    <location>
        <begin position="435"/>
        <end position="611"/>
    </location>
</feature>
<keyword evidence="3" id="KW-0238">DNA-binding</keyword>
<dbReference type="REBASE" id="169879">
    <property type="entry name" value="S.Fsp8396ORF459P"/>
</dbReference>
<evidence type="ECO:0000256" key="3">
    <source>
        <dbReference type="ARBA" id="ARBA00023125"/>
    </source>
</evidence>
<dbReference type="InterPro" id="IPR051212">
    <property type="entry name" value="Type-I_RE_S_subunit"/>
</dbReference>
<evidence type="ECO:0000313" key="5">
    <source>
        <dbReference type="EMBL" id="KXA16109.1"/>
    </source>
</evidence>
<feature type="domain" description="Type I restriction modification DNA specificity" evidence="4">
    <location>
        <begin position="219"/>
        <end position="375"/>
    </location>
</feature>
<protein>
    <submittedName>
        <fullName evidence="5">Type I restriction modification DNA specificity domain protein</fullName>
    </submittedName>
</protein>
<proteinExistence type="inferred from homology"/>
<dbReference type="Gene3D" id="3.90.220.20">
    <property type="entry name" value="DNA methylase specificity domains"/>
    <property type="match status" value="3"/>
</dbReference>
<evidence type="ECO:0000256" key="1">
    <source>
        <dbReference type="ARBA" id="ARBA00010923"/>
    </source>
</evidence>
<dbReference type="InterPro" id="IPR000055">
    <property type="entry name" value="Restrct_endonuc_typeI_TRD"/>
</dbReference>
<organism evidence="5 6">
    <name type="scientific">Fusobacterium equinum</name>
    <dbReference type="NCBI Taxonomy" id="134605"/>
    <lineage>
        <taxon>Bacteria</taxon>
        <taxon>Fusobacteriati</taxon>
        <taxon>Fusobacteriota</taxon>
        <taxon>Fusobacteriia</taxon>
        <taxon>Fusobacteriales</taxon>
        <taxon>Fusobacteriaceae</taxon>
        <taxon>Fusobacterium</taxon>
    </lineage>
</organism>
<dbReference type="PANTHER" id="PTHR43140:SF1">
    <property type="entry name" value="TYPE I RESTRICTION ENZYME ECOKI SPECIFICITY SUBUNIT"/>
    <property type="match status" value="1"/>
</dbReference>
<reference evidence="6" key="1">
    <citation type="submission" date="2016-01" db="EMBL/GenBank/DDBJ databases">
        <authorList>
            <person name="Mitreva M."/>
            <person name="Pepin K.H."/>
            <person name="Mihindukulasuriya K.A."/>
            <person name="Fulton R."/>
            <person name="Fronick C."/>
            <person name="O'Laughlin M."/>
            <person name="Miner T."/>
            <person name="Herter B."/>
            <person name="Rosa B.A."/>
            <person name="Cordes M."/>
            <person name="Tomlinson C."/>
            <person name="Wollam A."/>
            <person name="Palsikar V.B."/>
            <person name="Mardis E.R."/>
            <person name="Wilson R.K."/>
        </authorList>
    </citation>
    <scope>NUCLEOTIDE SEQUENCE [LARGE SCALE GENOMIC DNA]</scope>
    <source>
        <strain evidence="6">CMW8396</strain>
    </source>
</reference>
<dbReference type="Proteomes" id="UP000070617">
    <property type="component" value="Unassembled WGS sequence"/>
</dbReference>
<dbReference type="CDD" id="cd17291">
    <property type="entry name" value="RMtype1_S_MgeORF438P-TRD-CR_like"/>
    <property type="match status" value="2"/>
</dbReference>
<dbReference type="EMBL" id="LRPX01000021">
    <property type="protein sequence ID" value="KXA16109.1"/>
    <property type="molecule type" value="Genomic_DNA"/>
</dbReference>
<dbReference type="PANTHER" id="PTHR43140">
    <property type="entry name" value="TYPE-1 RESTRICTION ENZYME ECOKI SPECIFICITY PROTEIN"/>
    <property type="match status" value="1"/>
</dbReference>
<evidence type="ECO:0000259" key="4">
    <source>
        <dbReference type="Pfam" id="PF01420"/>
    </source>
</evidence>
<dbReference type="GO" id="GO:0003677">
    <property type="term" value="F:DNA binding"/>
    <property type="evidence" value="ECO:0007669"/>
    <property type="project" value="UniProtKB-KW"/>
</dbReference>
<accession>A0A133NIJ1</accession>
<dbReference type="PATRIC" id="fig|134605.3.peg.462"/>
<dbReference type="AlphaFoldDB" id="A0A133NIJ1"/>
<sequence>MKKFEELLKNEKVEWKKLGEVTIWDKKFKGSEKRLQTKTVNFKHISAEKLKSLIDDKGDIKLLSTGKFDGFTTLEKSRDYVNEGEVISIPSGGVANVKYFSGKFVDSGNILAISSNKEIYNLKYIYYYLKNIEIKIDEYFLGSGVKHPQMLNIINFEIPIPSLETQEKIVKILDNFTNYVTELQARVKQYQYYRDMLLSEGYLRKISEERFLKTNSVIEIYKLNEVVEIKRGKRLVKSQLSELEKYPVFQNSLIPLGYYKDKNFEGNKTCIISAGAAGDIFYQAEDFWAADDVFVLSPSKKIVDKYLYYFLLSKQEFIKSKVRKASIPRLSRDEVEKIDVLIPSLELQNKIVEVLNKFQSLLSDTKGLLPQEIEQRQKQYEYYREKLLTFEVKCDTRHDTTRHDTTRHVILNSYFILLKEAAQIVNISLSTLVWKRLGEVGRFENGTGMPKTMFDNHGEVLAIHYGHIYTKYNIFVKEPIVKVSMENAKNLKKVKKGNLVIAKTSENLDDVMKTVAYLGEDEVVTGGHSAIFRHGENPKYLSYVFNGADYFIKQKNKLAHGVKVIELSATDMEKFQILIPPIHIQEYIVSILDKFDMLTNDLTQGLPREIELRQKQYEYYREKLFDFFKNN</sequence>
<feature type="domain" description="Type I restriction modification DNA specificity" evidence="4">
    <location>
        <begin position="51"/>
        <end position="188"/>
    </location>
</feature>
<keyword evidence="2" id="KW-0680">Restriction system</keyword>
<evidence type="ECO:0000256" key="2">
    <source>
        <dbReference type="ARBA" id="ARBA00022747"/>
    </source>
</evidence>
<dbReference type="SUPFAM" id="SSF116734">
    <property type="entry name" value="DNA methylase specificity domain"/>
    <property type="match status" value="3"/>
</dbReference>
<dbReference type="RefSeq" id="WP_083504038.1">
    <property type="nucleotide sequence ID" value="NZ_KQ956517.1"/>
</dbReference>
<dbReference type="Pfam" id="PF01420">
    <property type="entry name" value="Methylase_S"/>
    <property type="match status" value="3"/>
</dbReference>
<comment type="caution">
    <text evidence="5">The sequence shown here is derived from an EMBL/GenBank/DDBJ whole genome shotgun (WGS) entry which is preliminary data.</text>
</comment>
<evidence type="ECO:0000313" key="6">
    <source>
        <dbReference type="Proteomes" id="UP000070617"/>
    </source>
</evidence>
<keyword evidence="6" id="KW-1185">Reference proteome</keyword>
<dbReference type="GO" id="GO:0009307">
    <property type="term" value="P:DNA restriction-modification system"/>
    <property type="evidence" value="ECO:0007669"/>
    <property type="project" value="UniProtKB-KW"/>
</dbReference>
<dbReference type="STRING" id="134605.HMPREF3206_00460"/>
<gene>
    <name evidence="5" type="ORF">HMPREF3206_00460</name>
</gene>